<evidence type="ECO:0000256" key="7">
    <source>
        <dbReference type="ARBA" id="ARBA00022801"/>
    </source>
</evidence>
<evidence type="ECO:0000256" key="10">
    <source>
        <dbReference type="ARBA" id="ARBA00023268"/>
    </source>
</evidence>
<dbReference type="Proteomes" id="UP000271678">
    <property type="component" value="Unassembled WGS sequence"/>
</dbReference>
<dbReference type="EMBL" id="RJJQ01000019">
    <property type="protein sequence ID" value="RNI19617.1"/>
    <property type="molecule type" value="Genomic_DNA"/>
</dbReference>
<evidence type="ECO:0000256" key="13">
    <source>
        <dbReference type="ARBA" id="ARBA00049902"/>
    </source>
</evidence>
<keyword evidence="7" id="KW-0378">Hydrolase</keyword>
<keyword evidence="15" id="KW-1133">Transmembrane helix</keyword>
<feature type="domain" description="Glycosyl transferase family 51" evidence="17">
    <location>
        <begin position="147"/>
        <end position="321"/>
    </location>
</feature>
<proteinExistence type="inferred from homology"/>
<dbReference type="Gene3D" id="3.40.710.10">
    <property type="entry name" value="DD-peptidase/beta-lactamase superfamily"/>
    <property type="match status" value="1"/>
</dbReference>
<accession>A0A3M9M341</accession>
<evidence type="ECO:0000256" key="5">
    <source>
        <dbReference type="ARBA" id="ARBA00022676"/>
    </source>
</evidence>
<dbReference type="Pfam" id="PF00912">
    <property type="entry name" value="Transgly"/>
    <property type="match status" value="1"/>
</dbReference>
<keyword evidence="11" id="KW-0961">Cell wall biogenesis/degradation</keyword>
<keyword evidence="3" id="KW-0121">Carboxypeptidase</keyword>
<dbReference type="InterPro" id="IPR036950">
    <property type="entry name" value="PBP_transglycosylase"/>
</dbReference>
<feature type="compositionally biased region" description="Polar residues" evidence="14">
    <location>
        <begin position="794"/>
        <end position="807"/>
    </location>
</feature>
<evidence type="ECO:0000256" key="3">
    <source>
        <dbReference type="ARBA" id="ARBA00022645"/>
    </source>
</evidence>
<dbReference type="Pfam" id="PF00905">
    <property type="entry name" value="Transpeptidase"/>
    <property type="match status" value="1"/>
</dbReference>
<gene>
    <name evidence="18" type="ORF">EFY87_16075</name>
</gene>
<evidence type="ECO:0000256" key="6">
    <source>
        <dbReference type="ARBA" id="ARBA00022679"/>
    </source>
</evidence>
<keyword evidence="6" id="KW-0808">Transferase</keyword>
<feature type="transmembrane region" description="Helical" evidence="15">
    <location>
        <begin position="97"/>
        <end position="121"/>
    </location>
</feature>
<keyword evidence="10" id="KW-0511">Multifunctional enzyme</keyword>
<reference evidence="18 19" key="1">
    <citation type="submission" date="2018-11" db="EMBL/GenBank/DDBJ databases">
        <title>Draft genome of Simplicispira Flexivirga sp. BO-16.</title>
        <authorList>
            <person name="Im W.T."/>
        </authorList>
    </citation>
    <scope>NUCLEOTIDE SEQUENCE [LARGE SCALE GENOMIC DNA]</scope>
    <source>
        <strain evidence="18 19">BO-16</strain>
    </source>
</reference>
<dbReference type="GO" id="GO:0008955">
    <property type="term" value="F:peptidoglycan glycosyltransferase activity"/>
    <property type="evidence" value="ECO:0007669"/>
    <property type="project" value="UniProtKB-EC"/>
</dbReference>
<comment type="similarity">
    <text evidence="1">In the C-terminal section; belongs to the transpeptidase family.</text>
</comment>
<feature type="region of interest" description="Disordered" evidence="14">
    <location>
        <begin position="711"/>
        <end position="807"/>
    </location>
</feature>
<sequence length="807" mass="85458">MAPRRDMRASSCLGVHLAVAVSIPHLMYRFDTSAMHSVSAAKDSGVHQVAGYAASVTDERDVPSRGGASRGGMTRRTRNSGRPGKRRKKEHGLFFKVFWRTVLGFVGLGVICFVALVVIYLRTSIPQPQADAGKQLSIVYYSDGKTPIGRFSTVNRQDVKLSQVPLTVQREFLAAEDRNFYKEPGVSVSGTLRAAWSTLSGGEEQGGSTITQQYVKNYFLTQDRSVKRKVKEIMIALKIDQKYSKNEILQDYLNNIYFGRGAYGIQAASQAYFGVDIEDVNPSQGAFLASVINAPGLYDPQYGAAAKARANARMAYVLDGMVKEHWMTQAERDKQQMPTFKTYNPNAGVVTGPNGYIVAAVRSELQSKLKLTPEDIDRGGLRITTTINKSSQQAAVSAVEANVSSQTARLDALRTGLIAEQPDGAIVAMYGGTDIAKEASATTSAALQGGSSFKAFALAAALQDGMTMQTQFSGASPLILNPNSAKPTKISNDNGEQFGSLTLQRAFAVSSNTAFVRLNQALGTGKTLAAAQQLGIPANASSMNDPSATDVLGYAAVHVIDMANAYNTISAEGKKADPYFIRKVTSVVGDYGYTAHPATTRALPKDIAANLVNGMTGPLRDPEGTAYSTAGQFSRPAAGKTGTSSNYLSAWFTGFTPNQLTVSVGMYAGNGTIGLDKATHNSSFYGGDVPATIWLDFMNAALKGQPVAQLPQTTQVKSSTTYTPASSSTTQPAPTSTTPSSTRSGTPSSSSTSSSSSSSSSPSSTTPTTEPPSHTSTPAPTRPTNPVKPPTANPGEQASSAEPQRTP</sequence>
<keyword evidence="15" id="KW-0472">Membrane</keyword>
<keyword evidence="19" id="KW-1185">Reference proteome</keyword>
<comment type="similarity">
    <text evidence="2">In the N-terminal section; belongs to the glycosyltransferase 51 family.</text>
</comment>
<comment type="catalytic activity">
    <reaction evidence="12">
        <text>Preferential cleavage: (Ac)2-L-Lys-D-Ala-|-D-Ala. Also transpeptidation of peptidyl-alanyl moieties that are N-acyl substituents of D-alanine.</text>
        <dbReference type="EC" id="3.4.16.4"/>
    </reaction>
</comment>
<dbReference type="PANTHER" id="PTHR32282:SF34">
    <property type="entry name" value="PENICILLIN-BINDING PROTEIN 1A"/>
    <property type="match status" value="1"/>
</dbReference>
<evidence type="ECO:0000256" key="2">
    <source>
        <dbReference type="ARBA" id="ARBA00007739"/>
    </source>
</evidence>
<dbReference type="GO" id="GO:0009252">
    <property type="term" value="P:peptidoglycan biosynthetic process"/>
    <property type="evidence" value="ECO:0007669"/>
    <property type="project" value="UniProtKB-KW"/>
</dbReference>
<dbReference type="InterPro" id="IPR012338">
    <property type="entry name" value="Beta-lactam/transpept-like"/>
</dbReference>
<dbReference type="SUPFAM" id="SSF53955">
    <property type="entry name" value="Lysozyme-like"/>
    <property type="match status" value="1"/>
</dbReference>
<evidence type="ECO:0000313" key="19">
    <source>
        <dbReference type="Proteomes" id="UP000271678"/>
    </source>
</evidence>
<evidence type="ECO:0000256" key="4">
    <source>
        <dbReference type="ARBA" id="ARBA00022670"/>
    </source>
</evidence>
<evidence type="ECO:0000256" key="8">
    <source>
        <dbReference type="ARBA" id="ARBA00022960"/>
    </source>
</evidence>
<keyword evidence="9" id="KW-0573">Peptidoglycan synthesis</keyword>
<keyword evidence="5" id="KW-0328">Glycosyltransferase</keyword>
<protein>
    <submittedName>
        <fullName evidence="18">Penicillin-binding protein</fullName>
    </submittedName>
</protein>
<dbReference type="FunFam" id="1.10.3810.10:FF:000001">
    <property type="entry name" value="Penicillin-binding protein 1A"/>
    <property type="match status" value="1"/>
</dbReference>
<evidence type="ECO:0000256" key="1">
    <source>
        <dbReference type="ARBA" id="ARBA00007090"/>
    </source>
</evidence>
<dbReference type="AlphaFoldDB" id="A0A3M9M341"/>
<dbReference type="InterPro" id="IPR023346">
    <property type="entry name" value="Lysozyme-like_dom_sf"/>
</dbReference>
<dbReference type="GO" id="GO:0009002">
    <property type="term" value="F:serine-type D-Ala-D-Ala carboxypeptidase activity"/>
    <property type="evidence" value="ECO:0007669"/>
    <property type="project" value="UniProtKB-EC"/>
</dbReference>
<dbReference type="PANTHER" id="PTHR32282">
    <property type="entry name" value="BINDING PROTEIN TRANSPEPTIDASE, PUTATIVE-RELATED"/>
    <property type="match status" value="1"/>
</dbReference>
<keyword evidence="4" id="KW-0645">Protease</keyword>
<evidence type="ECO:0000256" key="12">
    <source>
        <dbReference type="ARBA" id="ARBA00034000"/>
    </source>
</evidence>
<name>A0A3M9M341_9MICO</name>
<feature type="domain" description="Penicillin-binding protein transpeptidase" evidence="16">
    <location>
        <begin position="418"/>
        <end position="664"/>
    </location>
</feature>
<comment type="catalytic activity">
    <reaction evidence="13">
        <text>[GlcNAc-(1-&gt;4)-Mur2Ac(oyl-L-Ala-gamma-D-Glu-L-Lys-D-Ala-D-Ala)](n)-di-trans,octa-cis-undecaprenyl diphosphate + beta-D-GlcNAc-(1-&gt;4)-Mur2Ac(oyl-L-Ala-gamma-D-Glu-L-Lys-D-Ala-D-Ala)-di-trans,octa-cis-undecaprenyl diphosphate = [GlcNAc-(1-&gt;4)-Mur2Ac(oyl-L-Ala-gamma-D-Glu-L-Lys-D-Ala-D-Ala)](n+1)-di-trans,octa-cis-undecaprenyl diphosphate + di-trans,octa-cis-undecaprenyl diphosphate + H(+)</text>
        <dbReference type="Rhea" id="RHEA:23708"/>
        <dbReference type="Rhea" id="RHEA-COMP:9602"/>
        <dbReference type="Rhea" id="RHEA-COMP:9603"/>
        <dbReference type="ChEBI" id="CHEBI:15378"/>
        <dbReference type="ChEBI" id="CHEBI:58405"/>
        <dbReference type="ChEBI" id="CHEBI:60033"/>
        <dbReference type="ChEBI" id="CHEBI:78435"/>
        <dbReference type="EC" id="2.4.99.28"/>
    </reaction>
</comment>
<evidence type="ECO:0000256" key="11">
    <source>
        <dbReference type="ARBA" id="ARBA00023316"/>
    </source>
</evidence>
<dbReference type="GO" id="GO:0008658">
    <property type="term" value="F:penicillin binding"/>
    <property type="evidence" value="ECO:0007669"/>
    <property type="project" value="InterPro"/>
</dbReference>
<dbReference type="GO" id="GO:0071555">
    <property type="term" value="P:cell wall organization"/>
    <property type="evidence" value="ECO:0007669"/>
    <property type="project" value="UniProtKB-KW"/>
</dbReference>
<evidence type="ECO:0000259" key="17">
    <source>
        <dbReference type="Pfam" id="PF00912"/>
    </source>
</evidence>
<dbReference type="GO" id="GO:0008360">
    <property type="term" value="P:regulation of cell shape"/>
    <property type="evidence" value="ECO:0007669"/>
    <property type="project" value="UniProtKB-KW"/>
</dbReference>
<keyword evidence="8" id="KW-0133">Cell shape</keyword>
<dbReference type="InterPro" id="IPR050396">
    <property type="entry name" value="Glycosyltr_51/Transpeptidase"/>
</dbReference>
<evidence type="ECO:0000256" key="14">
    <source>
        <dbReference type="SAM" id="MobiDB-lite"/>
    </source>
</evidence>
<dbReference type="SUPFAM" id="SSF56601">
    <property type="entry name" value="beta-lactamase/transpeptidase-like"/>
    <property type="match status" value="1"/>
</dbReference>
<evidence type="ECO:0000256" key="15">
    <source>
        <dbReference type="SAM" id="Phobius"/>
    </source>
</evidence>
<organism evidence="18 19">
    <name type="scientific">Flexivirga caeni</name>
    <dbReference type="NCBI Taxonomy" id="2294115"/>
    <lineage>
        <taxon>Bacteria</taxon>
        <taxon>Bacillati</taxon>
        <taxon>Actinomycetota</taxon>
        <taxon>Actinomycetes</taxon>
        <taxon>Micrococcales</taxon>
        <taxon>Dermacoccaceae</taxon>
        <taxon>Flexivirga</taxon>
    </lineage>
</organism>
<dbReference type="InterPro" id="IPR001460">
    <property type="entry name" value="PCN-bd_Tpept"/>
</dbReference>
<feature type="compositionally biased region" description="Basic residues" evidence="14">
    <location>
        <begin position="73"/>
        <end position="87"/>
    </location>
</feature>
<feature type="compositionally biased region" description="Low complexity" evidence="14">
    <location>
        <begin position="718"/>
        <end position="779"/>
    </location>
</feature>
<evidence type="ECO:0000259" key="16">
    <source>
        <dbReference type="Pfam" id="PF00905"/>
    </source>
</evidence>
<dbReference type="GO" id="GO:0006508">
    <property type="term" value="P:proteolysis"/>
    <property type="evidence" value="ECO:0007669"/>
    <property type="project" value="UniProtKB-KW"/>
</dbReference>
<dbReference type="Gene3D" id="1.10.3810.10">
    <property type="entry name" value="Biosynthetic peptidoglycan transglycosylase-like"/>
    <property type="match status" value="1"/>
</dbReference>
<feature type="region of interest" description="Disordered" evidence="14">
    <location>
        <begin position="56"/>
        <end position="87"/>
    </location>
</feature>
<evidence type="ECO:0000256" key="9">
    <source>
        <dbReference type="ARBA" id="ARBA00022984"/>
    </source>
</evidence>
<dbReference type="InterPro" id="IPR001264">
    <property type="entry name" value="Glyco_trans_51"/>
</dbReference>
<keyword evidence="15" id="KW-0812">Transmembrane</keyword>
<comment type="caution">
    <text evidence="18">The sequence shown here is derived from an EMBL/GenBank/DDBJ whole genome shotgun (WGS) entry which is preliminary data.</text>
</comment>
<feature type="compositionally biased region" description="Pro residues" evidence="14">
    <location>
        <begin position="780"/>
        <end position="792"/>
    </location>
</feature>
<evidence type="ECO:0000313" key="18">
    <source>
        <dbReference type="EMBL" id="RNI19617.1"/>
    </source>
</evidence>
<dbReference type="GO" id="GO:0030288">
    <property type="term" value="C:outer membrane-bounded periplasmic space"/>
    <property type="evidence" value="ECO:0007669"/>
    <property type="project" value="TreeGrafter"/>
</dbReference>